<feature type="transmembrane region" description="Helical" evidence="6">
    <location>
        <begin position="145"/>
        <end position="164"/>
    </location>
</feature>
<feature type="transmembrane region" description="Helical" evidence="6">
    <location>
        <begin position="30"/>
        <end position="49"/>
    </location>
</feature>
<dbReference type="PROSITE" id="PS50893">
    <property type="entry name" value="ABC_TRANSPORTER_2"/>
    <property type="match status" value="1"/>
</dbReference>
<protein>
    <submittedName>
        <fullName evidence="9">ABC transporter ATP-binding protein</fullName>
    </submittedName>
</protein>
<feature type="region of interest" description="Disordered" evidence="5">
    <location>
        <begin position="335"/>
        <end position="355"/>
    </location>
</feature>
<keyword evidence="4 6" id="KW-0472">Membrane</keyword>
<sequence>MRTLPYADPGIPDTRSPQRFLVWVARGQKAAIALATVYGVIWMVAQALMPWAIGRGIDGMAEGESGTAYQWAAVIAGLGITQAGVGVLRHRAAVANWLYSAFRTIQVVNRHAASTGPSVSSSMPTGEVVATSSSDAHHIGHAFEVISRFAGAIISYLVVSFIVLTTSVPLGLMVLIGVPVLVGAVTPIIRPLQRRQREQRDALGRLTALGADTVAGLRVLRGVGGERVFLGRYAERSDTVRLAGNRLATTHSFLDALLVLLPGIFLVLLTWVGARLVLNGTIQPGALVAMYGFAFFLVIPVRTAGEMAFVASRAVVAGRRVLRLLAIERDVKDDAAPTGETPAVTTGATEPGRPASGSTLVDAASGLVVEPGVLTMLVADDPSATASVADRLGRLVSGGDVRLDGTPLDELPLTEVRRRIVVSDPEPTLFTGTLRANLDPRGRYGDDELRAAIEVASGQDILETLRDGLDSVVEERGRSLSGGQRQRIALARVLLTNPEILVLVEPTSAVDAHTEAAIAQRLVEYRAGRTTVVVTASPLLLARAETVVWFADGQVSAIGRHDHLLTTNTDYRRTVIREEQLV</sequence>
<dbReference type="Gene3D" id="1.20.1560.10">
    <property type="entry name" value="ABC transporter type 1, transmembrane domain"/>
    <property type="match status" value="1"/>
</dbReference>
<feature type="transmembrane region" description="Helical" evidence="6">
    <location>
        <begin position="280"/>
        <end position="299"/>
    </location>
</feature>
<feature type="domain" description="ABC transporter" evidence="7">
    <location>
        <begin position="322"/>
        <end position="577"/>
    </location>
</feature>
<dbReference type="GO" id="GO:0015421">
    <property type="term" value="F:ABC-type oligopeptide transporter activity"/>
    <property type="evidence" value="ECO:0007669"/>
    <property type="project" value="TreeGrafter"/>
</dbReference>
<evidence type="ECO:0000313" key="9">
    <source>
        <dbReference type="EMBL" id="NED95125.1"/>
    </source>
</evidence>
<dbReference type="InterPro" id="IPR003439">
    <property type="entry name" value="ABC_transporter-like_ATP-bd"/>
</dbReference>
<accession>A0A6N9YJL5</accession>
<evidence type="ECO:0000256" key="4">
    <source>
        <dbReference type="ARBA" id="ARBA00023136"/>
    </source>
</evidence>
<gene>
    <name evidence="9" type="ORF">G1H11_07335</name>
</gene>
<comment type="caution">
    <text evidence="9">The sequence shown here is derived from an EMBL/GenBank/DDBJ whole genome shotgun (WGS) entry which is preliminary data.</text>
</comment>
<dbReference type="PROSITE" id="PS50929">
    <property type="entry name" value="ABC_TM1F"/>
    <property type="match status" value="1"/>
</dbReference>
<comment type="subcellular location">
    <subcellularLocation>
        <location evidence="1">Cell membrane</location>
        <topology evidence="1">Multi-pass membrane protein</topology>
    </subcellularLocation>
</comment>
<dbReference type="InterPro" id="IPR036640">
    <property type="entry name" value="ABC1_TM_sf"/>
</dbReference>
<dbReference type="InterPro" id="IPR011527">
    <property type="entry name" value="ABC1_TM_dom"/>
</dbReference>
<evidence type="ECO:0000256" key="2">
    <source>
        <dbReference type="ARBA" id="ARBA00022692"/>
    </source>
</evidence>
<dbReference type="AlphaFoldDB" id="A0A6N9YJL5"/>
<reference evidence="9 10" key="1">
    <citation type="submission" date="2020-02" db="EMBL/GenBank/DDBJ databases">
        <authorList>
            <person name="Li X.-J."/>
            <person name="Feng X.-M."/>
        </authorList>
    </citation>
    <scope>NUCLEOTIDE SEQUENCE [LARGE SCALE GENOMIC DNA]</scope>
    <source>
        <strain evidence="9 10">CGMCC 4.7225</strain>
    </source>
</reference>
<feature type="transmembrane region" description="Helical" evidence="6">
    <location>
        <begin position="69"/>
        <end position="88"/>
    </location>
</feature>
<proteinExistence type="predicted"/>
<evidence type="ECO:0000313" key="10">
    <source>
        <dbReference type="Proteomes" id="UP000469185"/>
    </source>
</evidence>
<dbReference type="SUPFAM" id="SSF90123">
    <property type="entry name" value="ABC transporter transmembrane region"/>
    <property type="match status" value="1"/>
</dbReference>
<evidence type="ECO:0000259" key="8">
    <source>
        <dbReference type="PROSITE" id="PS50929"/>
    </source>
</evidence>
<organism evidence="9 10">
    <name type="scientific">Phytoactinopolyspora alkaliphila</name>
    <dbReference type="NCBI Taxonomy" id="1783498"/>
    <lineage>
        <taxon>Bacteria</taxon>
        <taxon>Bacillati</taxon>
        <taxon>Actinomycetota</taxon>
        <taxon>Actinomycetes</taxon>
        <taxon>Jiangellales</taxon>
        <taxon>Jiangellaceae</taxon>
        <taxon>Phytoactinopolyspora</taxon>
    </lineage>
</organism>
<keyword evidence="9" id="KW-0067">ATP-binding</keyword>
<dbReference type="InterPro" id="IPR027417">
    <property type="entry name" value="P-loop_NTPase"/>
</dbReference>
<dbReference type="SUPFAM" id="SSF52540">
    <property type="entry name" value="P-loop containing nucleoside triphosphate hydrolases"/>
    <property type="match status" value="1"/>
</dbReference>
<dbReference type="PANTHER" id="PTHR43394:SF1">
    <property type="entry name" value="ATP-BINDING CASSETTE SUB-FAMILY B MEMBER 10, MITOCHONDRIAL"/>
    <property type="match status" value="1"/>
</dbReference>
<keyword evidence="9" id="KW-0547">Nucleotide-binding</keyword>
<evidence type="ECO:0000256" key="5">
    <source>
        <dbReference type="SAM" id="MobiDB-lite"/>
    </source>
</evidence>
<dbReference type="CDD" id="cd07346">
    <property type="entry name" value="ABC_6TM_exporters"/>
    <property type="match status" value="1"/>
</dbReference>
<evidence type="ECO:0000256" key="1">
    <source>
        <dbReference type="ARBA" id="ARBA00004651"/>
    </source>
</evidence>
<evidence type="ECO:0000256" key="3">
    <source>
        <dbReference type="ARBA" id="ARBA00022989"/>
    </source>
</evidence>
<evidence type="ECO:0000259" key="7">
    <source>
        <dbReference type="PROSITE" id="PS50893"/>
    </source>
</evidence>
<dbReference type="GO" id="GO:0005524">
    <property type="term" value="F:ATP binding"/>
    <property type="evidence" value="ECO:0007669"/>
    <property type="project" value="UniProtKB-KW"/>
</dbReference>
<dbReference type="Pfam" id="PF00664">
    <property type="entry name" value="ABC_membrane"/>
    <property type="match status" value="1"/>
</dbReference>
<dbReference type="GO" id="GO:0016887">
    <property type="term" value="F:ATP hydrolysis activity"/>
    <property type="evidence" value="ECO:0007669"/>
    <property type="project" value="InterPro"/>
</dbReference>
<dbReference type="Gene3D" id="3.40.50.300">
    <property type="entry name" value="P-loop containing nucleotide triphosphate hydrolases"/>
    <property type="match status" value="1"/>
</dbReference>
<feature type="transmembrane region" description="Helical" evidence="6">
    <location>
        <begin position="253"/>
        <end position="274"/>
    </location>
</feature>
<dbReference type="Pfam" id="PF00005">
    <property type="entry name" value="ABC_tran"/>
    <property type="match status" value="1"/>
</dbReference>
<dbReference type="Proteomes" id="UP000469185">
    <property type="component" value="Unassembled WGS sequence"/>
</dbReference>
<keyword evidence="3 6" id="KW-1133">Transmembrane helix</keyword>
<dbReference type="InterPro" id="IPR017871">
    <property type="entry name" value="ABC_transporter-like_CS"/>
</dbReference>
<dbReference type="EMBL" id="JAAGOB010000003">
    <property type="protein sequence ID" value="NED95125.1"/>
    <property type="molecule type" value="Genomic_DNA"/>
</dbReference>
<dbReference type="PROSITE" id="PS00211">
    <property type="entry name" value="ABC_TRANSPORTER_1"/>
    <property type="match status" value="1"/>
</dbReference>
<dbReference type="PANTHER" id="PTHR43394">
    <property type="entry name" value="ATP-DEPENDENT PERMEASE MDL1, MITOCHONDRIAL"/>
    <property type="match status" value="1"/>
</dbReference>
<evidence type="ECO:0000256" key="6">
    <source>
        <dbReference type="SAM" id="Phobius"/>
    </source>
</evidence>
<name>A0A6N9YJL5_9ACTN</name>
<dbReference type="InterPro" id="IPR039421">
    <property type="entry name" value="Type_1_exporter"/>
</dbReference>
<dbReference type="RefSeq" id="WP_163817531.1">
    <property type="nucleotide sequence ID" value="NZ_JAAGOB010000003.1"/>
</dbReference>
<feature type="transmembrane region" description="Helical" evidence="6">
    <location>
        <begin position="170"/>
        <end position="189"/>
    </location>
</feature>
<feature type="domain" description="ABC transmembrane type-1" evidence="8">
    <location>
        <begin position="33"/>
        <end position="307"/>
    </location>
</feature>
<dbReference type="GO" id="GO:0005886">
    <property type="term" value="C:plasma membrane"/>
    <property type="evidence" value="ECO:0007669"/>
    <property type="project" value="UniProtKB-SubCell"/>
</dbReference>
<keyword evidence="2 6" id="KW-0812">Transmembrane</keyword>
<keyword evidence="10" id="KW-1185">Reference proteome</keyword>